<dbReference type="Gene3D" id="3.40.50.2000">
    <property type="entry name" value="Glycogen Phosphorylase B"/>
    <property type="match status" value="1"/>
</dbReference>
<dbReference type="AlphaFoldDB" id="A0A6J7HXV7"/>
<organism evidence="2">
    <name type="scientific">freshwater metagenome</name>
    <dbReference type="NCBI Taxonomy" id="449393"/>
    <lineage>
        <taxon>unclassified sequences</taxon>
        <taxon>metagenomes</taxon>
        <taxon>ecological metagenomes</taxon>
    </lineage>
</organism>
<evidence type="ECO:0000313" key="2">
    <source>
        <dbReference type="EMBL" id="CAB4922695.1"/>
    </source>
</evidence>
<dbReference type="SUPFAM" id="SSF53756">
    <property type="entry name" value="UDP-Glycosyltransferase/glycogen phosphorylase"/>
    <property type="match status" value="1"/>
</dbReference>
<dbReference type="GO" id="GO:0016757">
    <property type="term" value="F:glycosyltransferase activity"/>
    <property type="evidence" value="ECO:0007669"/>
    <property type="project" value="InterPro"/>
</dbReference>
<dbReference type="Pfam" id="PF00534">
    <property type="entry name" value="Glycos_transf_1"/>
    <property type="match status" value="1"/>
</dbReference>
<name>A0A6J7HXV7_9ZZZZ</name>
<dbReference type="EMBL" id="CAFBMW010000004">
    <property type="protein sequence ID" value="CAB4922695.1"/>
    <property type="molecule type" value="Genomic_DNA"/>
</dbReference>
<feature type="domain" description="Glycosyl transferase family 1" evidence="1">
    <location>
        <begin position="66"/>
        <end position="157"/>
    </location>
</feature>
<reference evidence="2" key="1">
    <citation type="submission" date="2020-05" db="EMBL/GenBank/DDBJ databases">
        <authorList>
            <person name="Chiriac C."/>
            <person name="Salcher M."/>
            <person name="Ghai R."/>
            <person name="Kavagutti S V."/>
        </authorList>
    </citation>
    <scope>NUCLEOTIDE SEQUENCE</scope>
</reference>
<sequence>MLEAFAAHLDDLPSDVHLVLAGPEARGVADDPEAAEVLALCREQWHALPERARARTHLVSVPMDDLVDNARVVNALQRWATVVVQKSLAEGFGLTVTEPMWKARPVVASAVGGIRDQVEHGVTGLLLDDPRDGVALVASLASLLADPERCGDLGRAAHLHVRDHNLADRHLIQYVDLLAQLLDAEAAPVVAQR</sequence>
<dbReference type="InterPro" id="IPR052078">
    <property type="entry name" value="Trehalose_Metab_GTase"/>
</dbReference>
<dbReference type="PANTHER" id="PTHR47779:SF1">
    <property type="entry name" value="SYNTHASE (CCG-9), PUTATIVE (AFU_ORTHOLOGUE AFUA_3G12100)-RELATED"/>
    <property type="match status" value="1"/>
</dbReference>
<gene>
    <name evidence="2" type="ORF">UFOPK3662_00720</name>
</gene>
<dbReference type="PANTHER" id="PTHR47779">
    <property type="entry name" value="SYNTHASE (CCG-9), PUTATIVE (AFU_ORTHOLOGUE AFUA_3G12100)-RELATED"/>
    <property type="match status" value="1"/>
</dbReference>
<accession>A0A6J7HXV7</accession>
<evidence type="ECO:0000259" key="1">
    <source>
        <dbReference type="Pfam" id="PF00534"/>
    </source>
</evidence>
<dbReference type="InterPro" id="IPR001296">
    <property type="entry name" value="Glyco_trans_1"/>
</dbReference>
<protein>
    <submittedName>
        <fullName evidence="2">Unannotated protein</fullName>
    </submittedName>
</protein>
<proteinExistence type="predicted"/>